<dbReference type="PANTHER" id="PTHR38011">
    <property type="entry name" value="DIHYDROFOLATE REDUCTASE FAMILY PROTEIN (AFU_ORTHOLOGUE AFUA_8G06820)"/>
    <property type="match status" value="1"/>
</dbReference>
<dbReference type="PANTHER" id="PTHR38011:SF2">
    <property type="entry name" value="BIFUNCTIONAL DEAMINASE-REDUCTASE DOMAIN PROTEIN"/>
    <property type="match status" value="1"/>
</dbReference>
<dbReference type="GO" id="GO:0008703">
    <property type="term" value="F:5-amino-6-(5-phosphoribosylamino)uracil reductase activity"/>
    <property type="evidence" value="ECO:0007669"/>
    <property type="project" value="InterPro"/>
</dbReference>
<comment type="caution">
    <text evidence="2">The sequence shown here is derived from an EMBL/GenBank/DDBJ whole genome shotgun (WGS) entry which is preliminary data.</text>
</comment>
<dbReference type="SUPFAM" id="SSF53597">
    <property type="entry name" value="Dihydrofolate reductase-like"/>
    <property type="match status" value="1"/>
</dbReference>
<reference evidence="2 3" key="1">
    <citation type="submission" date="2019-02" db="EMBL/GenBank/DDBJ databases">
        <title>Draft genome sequences of novel Actinobacteria.</title>
        <authorList>
            <person name="Sahin N."/>
            <person name="Ay H."/>
            <person name="Saygin H."/>
        </authorList>
    </citation>
    <scope>NUCLEOTIDE SEQUENCE [LARGE SCALE GENOMIC DNA]</scope>
    <source>
        <strain evidence="2 3">KC603</strain>
    </source>
</reference>
<name>A0A4R4RR27_9ACTN</name>
<evidence type="ECO:0000259" key="1">
    <source>
        <dbReference type="Pfam" id="PF01872"/>
    </source>
</evidence>
<feature type="domain" description="Bacterial bifunctional deaminase-reductase C-terminal" evidence="1">
    <location>
        <begin position="3"/>
        <end position="171"/>
    </location>
</feature>
<dbReference type="AlphaFoldDB" id="A0A4R4RR27"/>
<dbReference type="OrthoDB" id="3471498at2"/>
<accession>A0A4R4RR27</accession>
<dbReference type="InterPro" id="IPR050765">
    <property type="entry name" value="Riboflavin_Biosynth_HTPR"/>
</dbReference>
<evidence type="ECO:0000313" key="3">
    <source>
        <dbReference type="Proteomes" id="UP000295621"/>
    </source>
</evidence>
<dbReference type="Gene3D" id="3.40.430.10">
    <property type="entry name" value="Dihydrofolate Reductase, subunit A"/>
    <property type="match status" value="1"/>
</dbReference>
<keyword evidence="3" id="KW-1185">Reference proteome</keyword>
<proteinExistence type="predicted"/>
<organism evidence="2 3">
    <name type="scientific">Jiangella ureilytica</name>
    <dbReference type="NCBI Taxonomy" id="2530374"/>
    <lineage>
        <taxon>Bacteria</taxon>
        <taxon>Bacillati</taxon>
        <taxon>Actinomycetota</taxon>
        <taxon>Actinomycetes</taxon>
        <taxon>Jiangellales</taxon>
        <taxon>Jiangellaceae</taxon>
        <taxon>Jiangella</taxon>
    </lineage>
</organism>
<evidence type="ECO:0000313" key="2">
    <source>
        <dbReference type="EMBL" id="TDC52024.1"/>
    </source>
</evidence>
<dbReference type="InterPro" id="IPR002734">
    <property type="entry name" value="RibDG_C"/>
</dbReference>
<protein>
    <submittedName>
        <fullName evidence="2">Dihydrofolate reductase</fullName>
    </submittedName>
</protein>
<dbReference type="RefSeq" id="WP_131982043.1">
    <property type="nucleotide sequence ID" value="NZ_SMKL01000018.1"/>
</dbReference>
<dbReference type="Proteomes" id="UP000295621">
    <property type="component" value="Unassembled WGS sequence"/>
</dbReference>
<gene>
    <name evidence="2" type="ORF">E1212_10485</name>
</gene>
<dbReference type="GO" id="GO:0009231">
    <property type="term" value="P:riboflavin biosynthetic process"/>
    <property type="evidence" value="ECO:0007669"/>
    <property type="project" value="InterPro"/>
</dbReference>
<dbReference type="Pfam" id="PF01872">
    <property type="entry name" value="RibD_C"/>
    <property type="match status" value="1"/>
</dbReference>
<dbReference type="InterPro" id="IPR024072">
    <property type="entry name" value="DHFR-like_dom_sf"/>
</dbReference>
<sequence>MRKLRVGCLVTLDGVHGAPRSWASPYFDEEAAEKSLAQLRRSDAMLMGRGTYEYFVQSWPNETGPYPDRVNEIGKYVFSSTLTTATWTNAVVVADDPADAVAELKRQGDGDLVVYGLGRLARTLLDHDLVDELAVSVLPVLHGSGEPLFRPGAAPRHLDLASVERSGSGVVTLTYTRA</sequence>
<dbReference type="EMBL" id="SMKL01000018">
    <property type="protein sequence ID" value="TDC52024.1"/>
    <property type="molecule type" value="Genomic_DNA"/>
</dbReference>